<dbReference type="RefSeq" id="WP_129175136.1">
    <property type="nucleotide sequence ID" value="NZ_JACCBI010000001.1"/>
</dbReference>
<evidence type="ECO:0000313" key="2">
    <source>
        <dbReference type="EMBL" id="RXZ86319.1"/>
    </source>
</evidence>
<dbReference type="OrthoDB" id="5123426at2"/>
<proteinExistence type="predicted"/>
<dbReference type="AlphaFoldDB" id="A0A4Q2M3B6"/>
<gene>
    <name evidence="1" type="ORF">BJ972_000506</name>
    <name evidence="2" type="ORF">ESP50_11215</name>
</gene>
<reference evidence="2 3" key="1">
    <citation type="submission" date="2019-01" db="EMBL/GenBank/DDBJ databases">
        <title>Agromyces.</title>
        <authorList>
            <person name="Li J."/>
        </authorList>
    </citation>
    <scope>NUCLEOTIDE SEQUENCE [LARGE SCALE GENOMIC DNA]</scope>
    <source>
        <strain evidence="2 3">DSM 23870</strain>
    </source>
</reference>
<evidence type="ECO:0000313" key="3">
    <source>
        <dbReference type="Proteomes" id="UP000292686"/>
    </source>
</evidence>
<sequence>MTPRQILETELRKRIPKAWKLLPYEDSFDVPTTTVVMLRQLGFSKWANAPLGAVATNFIATLVTPHTDAKKAEAQLDTDALKLFRWIDEIPSALATGAEKVQATTESMAYDIDLSVLTRTESE</sequence>
<name>A0A4Q2M3B6_9MICO</name>
<accession>A0A4Q2M3B6</accession>
<evidence type="ECO:0000313" key="4">
    <source>
        <dbReference type="Proteomes" id="UP000581087"/>
    </source>
</evidence>
<reference evidence="1 4" key="2">
    <citation type="submission" date="2020-07" db="EMBL/GenBank/DDBJ databases">
        <title>Sequencing the genomes of 1000 actinobacteria strains.</title>
        <authorList>
            <person name="Klenk H.-P."/>
        </authorList>
    </citation>
    <scope>NUCLEOTIDE SEQUENCE [LARGE SCALE GENOMIC DNA]</scope>
    <source>
        <strain evidence="1 4">DSM 23870</strain>
    </source>
</reference>
<organism evidence="2 3">
    <name type="scientific">Agromyces atrinae</name>
    <dbReference type="NCBI Taxonomy" id="592376"/>
    <lineage>
        <taxon>Bacteria</taxon>
        <taxon>Bacillati</taxon>
        <taxon>Actinomycetota</taxon>
        <taxon>Actinomycetes</taxon>
        <taxon>Micrococcales</taxon>
        <taxon>Microbacteriaceae</taxon>
        <taxon>Agromyces</taxon>
    </lineage>
</organism>
<dbReference type="Proteomes" id="UP000292686">
    <property type="component" value="Unassembled WGS sequence"/>
</dbReference>
<comment type="caution">
    <text evidence="2">The sequence shown here is derived from an EMBL/GenBank/DDBJ whole genome shotgun (WGS) entry which is preliminary data.</text>
</comment>
<keyword evidence="3" id="KW-1185">Reference proteome</keyword>
<protein>
    <submittedName>
        <fullName evidence="2">Uncharacterized protein</fullName>
    </submittedName>
</protein>
<dbReference type="EMBL" id="JACCBI010000001">
    <property type="protein sequence ID" value="NYD65987.1"/>
    <property type="molecule type" value="Genomic_DNA"/>
</dbReference>
<dbReference type="Proteomes" id="UP000581087">
    <property type="component" value="Unassembled WGS sequence"/>
</dbReference>
<dbReference type="EMBL" id="SDPM01000005">
    <property type="protein sequence ID" value="RXZ86319.1"/>
    <property type="molecule type" value="Genomic_DNA"/>
</dbReference>
<evidence type="ECO:0000313" key="1">
    <source>
        <dbReference type="EMBL" id="NYD65987.1"/>
    </source>
</evidence>